<feature type="compositionally biased region" description="Basic and acidic residues" evidence="1">
    <location>
        <begin position="15"/>
        <end position="25"/>
    </location>
</feature>
<gene>
    <name evidence="2" type="ORF">SNE40_013175</name>
</gene>
<feature type="region of interest" description="Disordered" evidence="1">
    <location>
        <begin position="15"/>
        <end position="39"/>
    </location>
</feature>
<protein>
    <submittedName>
        <fullName evidence="2">Uncharacterized protein</fullName>
    </submittedName>
</protein>
<sequence>MDFILQSPLYREQHNSLSRPEHHEYNQTQESPLSYRSGFGDQYGFRYPDQPLDSYKQRFSYEYKPKVEYSWDITSYKPLDQGAYLFVRFPTRGGSNISVVAQSCVLNKKSAEIQGGRFLGIARKVSKLS</sequence>
<keyword evidence="3" id="KW-1185">Reference proteome</keyword>
<name>A0AAN8PWM7_PATCE</name>
<dbReference type="AlphaFoldDB" id="A0AAN8PWM7"/>
<evidence type="ECO:0000313" key="2">
    <source>
        <dbReference type="EMBL" id="KAK6178380.1"/>
    </source>
</evidence>
<accession>A0AAN8PWM7</accession>
<dbReference type="Proteomes" id="UP001347796">
    <property type="component" value="Unassembled WGS sequence"/>
</dbReference>
<dbReference type="EMBL" id="JAZGQO010000009">
    <property type="protein sequence ID" value="KAK6178380.1"/>
    <property type="molecule type" value="Genomic_DNA"/>
</dbReference>
<comment type="caution">
    <text evidence="2">The sequence shown here is derived from an EMBL/GenBank/DDBJ whole genome shotgun (WGS) entry which is preliminary data.</text>
</comment>
<organism evidence="2 3">
    <name type="scientific">Patella caerulea</name>
    <name type="common">Rayed Mediterranean limpet</name>
    <dbReference type="NCBI Taxonomy" id="87958"/>
    <lineage>
        <taxon>Eukaryota</taxon>
        <taxon>Metazoa</taxon>
        <taxon>Spiralia</taxon>
        <taxon>Lophotrochozoa</taxon>
        <taxon>Mollusca</taxon>
        <taxon>Gastropoda</taxon>
        <taxon>Patellogastropoda</taxon>
        <taxon>Patelloidea</taxon>
        <taxon>Patellidae</taxon>
        <taxon>Patella</taxon>
    </lineage>
</organism>
<proteinExistence type="predicted"/>
<evidence type="ECO:0000256" key="1">
    <source>
        <dbReference type="SAM" id="MobiDB-lite"/>
    </source>
</evidence>
<evidence type="ECO:0000313" key="3">
    <source>
        <dbReference type="Proteomes" id="UP001347796"/>
    </source>
</evidence>
<reference evidence="2 3" key="1">
    <citation type="submission" date="2024-01" db="EMBL/GenBank/DDBJ databases">
        <title>The genome of the rayed Mediterranean limpet Patella caerulea (Linnaeus, 1758).</title>
        <authorList>
            <person name="Anh-Thu Weber A."/>
            <person name="Halstead-Nussloch G."/>
        </authorList>
    </citation>
    <scope>NUCLEOTIDE SEQUENCE [LARGE SCALE GENOMIC DNA]</scope>
    <source>
        <strain evidence="2">AATW-2023a</strain>
        <tissue evidence="2">Whole specimen</tissue>
    </source>
</reference>